<dbReference type="Pfam" id="PF00728">
    <property type="entry name" value="Glyco_hydro_20"/>
    <property type="match status" value="1"/>
</dbReference>
<keyword evidence="9" id="KW-0325">Glycoprotein</keyword>
<evidence type="ECO:0000256" key="22">
    <source>
        <dbReference type="SAM" id="SignalP"/>
    </source>
</evidence>
<reference evidence="25" key="2">
    <citation type="submission" date="2025-09" db="UniProtKB">
        <authorList>
            <consortium name="Ensembl"/>
        </authorList>
    </citation>
    <scope>IDENTIFICATION</scope>
</reference>
<organism evidence="25 26">
    <name type="scientific">Sinocyclocheilus anshuiensis</name>
    <dbReference type="NCBI Taxonomy" id="1608454"/>
    <lineage>
        <taxon>Eukaryota</taxon>
        <taxon>Metazoa</taxon>
        <taxon>Chordata</taxon>
        <taxon>Craniata</taxon>
        <taxon>Vertebrata</taxon>
        <taxon>Euteleostomi</taxon>
        <taxon>Actinopterygii</taxon>
        <taxon>Neopterygii</taxon>
        <taxon>Teleostei</taxon>
        <taxon>Ostariophysi</taxon>
        <taxon>Cypriniformes</taxon>
        <taxon>Cyprinidae</taxon>
        <taxon>Cyprininae</taxon>
        <taxon>Sinocyclocheilus</taxon>
    </lineage>
</organism>
<evidence type="ECO:0000256" key="10">
    <source>
        <dbReference type="ARBA" id="ARBA00023228"/>
    </source>
</evidence>
<feature type="chain" id="PRO_5025533816" description="Beta-hexosaminidase" evidence="22">
    <location>
        <begin position="26"/>
        <end position="505"/>
    </location>
</feature>
<dbReference type="GO" id="GO:0004563">
    <property type="term" value="F:beta-N-acetylhexosaminidase activity"/>
    <property type="evidence" value="ECO:0007669"/>
    <property type="project" value="UniProtKB-EC"/>
</dbReference>
<evidence type="ECO:0000256" key="19">
    <source>
        <dbReference type="PIRNR" id="PIRNR001093"/>
    </source>
</evidence>
<protein>
    <recommendedName>
        <fullName evidence="19">Beta-hexosaminidase</fullName>
        <ecNumber evidence="19">3.2.1.52</ecNumber>
    </recommendedName>
</protein>
<dbReference type="GO" id="GO:0016020">
    <property type="term" value="C:membrane"/>
    <property type="evidence" value="ECO:0007669"/>
    <property type="project" value="TreeGrafter"/>
</dbReference>
<evidence type="ECO:0000256" key="3">
    <source>
        <dbReference type="ARBA" id="ARBA00006285"/>
    </source>
</evidence>
<dbReference type="EC" id="3.2.1.52" evidence="19"/>
<dbReference type="PRINTS" id="PR00738">
    <property type="entry name" value="GLHYDRLASE20"/>
</dbReference>
<evidence type="ECO:0000259" key="24">
    <source>
        <dbReference type="Pfam" id="PF14845"/>
    </source>
</evidence>
<dbReference type="SUPFAM" id="SSF55545">
    <property type="entry name" value="beta-N-acetylhexosaminidase-like domain"/>
    <property type="match status" value="1"/>
</dbReference>
<comment type="catalytic activity">
    <reaction evidence="12">
        <text>beta-D-GalNAc-(1-&gt;4)-alpha-L-IdoA-(1-&gt;3)-beta-D-GalNAc-4-sulfate-(1-&gt;4)-alpha-L-IdoA-(1-&gt;3)-D-GalNAc-4-sulfate + H2O = alpha-L-IdoA-(1-&gt;3)-beta-D-GalNAc-4-sulfate-(1-&gt;4)-alpha-L-IdoA-(1-&gt;3)-D-GalNAc-4-sulfate + N-acetyl-D-galactosamine</text>
        <dbReference type="Rhea" id="RHEA:64372"/>
        <dbReference type="ChEBI" id="CHEBI:15377"/>
        <dbReference type="ChEBI" id="CHEBI:28037"/>
        <dbReference type="ChEBI" id="CHEBI:152565"/>
        <dbReference type="ChEBI" id="CHEBI:152566"/>
    </reaction>
    <physiologicalReaction direction="left-to-right" evidence="12">
        <dbReference type="Rhea" id="RHEA:64373"/>
    </physiologicalReaction>
</comment>
<dbReference type="InterPro" id="IPR029019">
    <property type="entry name" value="HEX_eukaryotic_N"/>
</dbReference>
<evidence type="ECO:0000256" key="15">
    <source>
        <dbReference type="ARBA" id="ARBA00045782"/>
    </source>
</evidence>
<dbReference type="Pfam" id="PF14845">
    <property type="entry name" value="Glycohydro_20b2"/>
    <property type="match status" value="1"/>
</dbReference>
<keyword evidence="5 19" id="KW-0378">Hydrolase</keyword>
<evidence type="ECO:0000256" key="2">
    <source>
        <dbReference type="ARBA" id="ARBA00004371"/>
    </source>
</evidence>
<evidence type="ECO:0000256" key="20">
    <source>
        <dbReference type="PIRSR" id="PIRSR001093-1"/>
    </source>
</evidence>
<evidence type="ECO:0000256" key="13">
    <source>
        <dbReference type="ARBA" id="ARBA00043767"/>
    </source>
</evidence>
<evidence type="ECO:0000256" key="5">
    <source>
        <dbReference type="ARBA" id="ARBA00022801"/>
    </source>
</evidence>
<proteinExistence type="inferred from homology"/>
<dbReference type="AlphaFoldDB" id="A0A671MZR3"/>
<dbReference type="GO" id="GO:0006689">
    <property type="term" value="P:ganglioside catabolic process"/>
    <property type="evidence" value="ECO:0007669"/>
    <property type="project" value="TreeGrafter"/>
</dbReference>
<dbReference type="SUPFAM" id="SSF51445">
    <property type="entry name" value="(Trans)glycosidases"/>
    <property type="match status" value="1"/>
</dbReference>
<feature type="domain" description="Glycoside hydrolase family 20 catalytic" evidence="23">
    <location>
        <begin position="154"/>
        <end position="462"/>
    </location>
</feature>
<evidence type="ECO:0000256" key="16">
    <source>
        <dbReference type="ARBA" id="ARBA00046515"/>
    </source>
</evidence>
<evidence type="ECO:0000256" key="12">
    <source>
        <dbReference type="ARBA" id="ARBA00023505"/>
    </source>
</evidence>
<dbReference type="PANTHER" id="PTHR22600">
    <property type="entry name" value="BETA-HEXOSAMINIDASE"/>
    <property type="match status" value="1"/>
</dbReference>
<dbReference type="Gene3D" id="3.20.20.80">
    <property type="entry name" value="Glycosidases"/>
    <property type="match status" value="1"/>
</dbReference>
<dbReference type="Proteomes" id="UP000472260">
    <property type="component" value="Unassembled WGS sequence"/>
</dbReference>
<evidence type="ECO:0000313" key="25">
    <source>
        <dbReference type="Ensembl" id="ENSSANP00000039060.1"/>
    </source>
</evidence>
<dbReference type="InterPro" id="IPR015883">
    <property type="entry name" value="Glyco_hydro_20_cat"/>
</dbReference>
<dbReference type="InterPro" id="IPR025705">
    <property type="entry name" value="Beta_hexosaminidase_sua/sub"/>
</dbReference>
<dbReference type="InterPro" id="IPR017853">
    <property type="entry name" value="GH"/>
</dbReference>
<accession>A0A671MZR3</accession>
<comment type="subcellular location">
    <subcellularLocation>
        <location evidence="2">Lysosome</location>
    </subcellularLocation>
</comment>
<evidence type="ECO:0000256" key="7">
    <source>
        <dbReference type="ARBA" id="ARBA00023145"/>
    </source>
</evidence>
<gene>
    <name evidence="25" type="primary">hexa</name>
</gene>
<dbReference type="GO" id="GO:0030203">
    <property type="term" value="P:glycosaminoglycan metabolic process"/>
    <property type="evidence" value="ECO:0007669"/>
    <property type="project" value="TreeGrafter"/>
</dbReference>
<evidence type="ECO:0000256" key="4">
    <source>
        <dbReference type="ARBA" id="ARBA00022729"/>
    </source>
</evidence>
<keyword evidence="8 21" id="KW-1015">Disulfide bond</keyword>
<dbReference type="InterPro" id="IPR029018">
    <property type="entry name" value="Hex-like_dom2"/>
</dbReference>
<dbReference type="PANTHER" id="PTHR22600:SF39">
    <property type="entry name" value="BETA-HEXOSAMINIDASE SUBUNIT ALPHA"/>
    <property type="match status" value="1"/>
</dbReference>
<evidence type="ECO:0000256" key="17">
    <source>
        <dbReference type="ARBA" id="ARBA00047301"/>
    </source>
</evidence>
<feature type="domain" description="Beta-hexosaminidase eukaryotic type N-terminal" evidence="24">
    <location>
        <begin position="26"/>
        <end position="132"/>
    </location>
</feature>
<name>A0A671MZR3_9TELE</name>
<dbReference type="GO" id="GO:0005764">
    <property type="term" value="C:lysosome"/>
    <property type="evidence" value="ECO:0007669"/>
    <property type="project" value="UniProtKB-SubCell"/>
</dbReference>
<feature type="disulfide bond" evidence="21">
    <location>
        <begin position="264"/>
        <end position="315"/>
    </location>
</feature>
<dbReference type="CDD" id="cd06562">
    <property type="entry name" value="GH20_HexA_HexB-like"/>
    <property type="match status" value="1"/>
</dbReference>
<comment type="similarity">
    <text evidence="3 19">Belongs to the glycosyl hydrolase 20 family.</text>
</comment>
<keyword evidence="4 22" id="KW-0732">Signal</keyword>
<comment type="catalytic activity">
    <reaction evidence="14">
        <text>a ganglioside GM2 + H2O = a ganglioside GM3 + N-acetyl-beta-D-galactosamine</text>
        <dbReference type="Rhea" id="RHEA:47968"/>
        <dbReference type="ChEBI" id="CHEBI:15377"/>
        <dbReference type="ChEBI" id="CHEBI:28497"/>
        <dbReference type="ChEBI" id="CHEBI:79210"/>
        <dbReference type="ChEBI" id="CHEBI:79218"/>
    </reaction>
    <physiologicalReaction direction="left-to-right" evidence="14">
        <dbReference type="Rhea" id="RHEA:47969"/>
    </physiologicalReaction>
</comment>
<dbReference type="PIRSF" id="PIRSF001093">
    <property type="entry name" value="B-hxosamndse_ab_euk"/>
    <property type="match status" value="1"/>
</dbReference>
<dbReference type="FunFam" id="3.20.20.80:FF:000063">
    <property type="entry name" value="Beta-hexosaminidase"/>
    <property type="match status" value="1"/>
</dbReference>
<comment type="catalytic activity">
    <reaction evidence="18">
        <text>N-acetyl-beta-D-6-sulfogalactosaminyl-(1-&gt;4)-alpha-L-iduronyl-(1-&gt;3)-N-acetyl-D-6-sulfogalactosamine + H2O = alpha-L-iduronyl-(1-&gt;3)-N-acetyl-D-6-sulfogalactosamine + N-acetyl-D-6-sulfogalactosamine</text>
        <dbReference type="Rhea" id="RHEA:64384"/>
        <dbReference type="ChEBI" id="CHEBI:15377"/>
        <dbReference type="ChEBI" id="CHEBI:152567"/>
        <dbReference type="ChEBI" id="CHEBI:152568"/>
        <dbReference type="ChEBI" id="CHEBI:153064"/>
    </reaction>
    <physiologicalReaction direction="left-to-right" evidence="18">
        <dbReference type="Rhea" id="RHEA:64385"/>
    </physiologicalReaction>
</comment>
<keyword evidence="10" id="KW-0458">Lysosome</keyword>
<evidence type="ECO:0000256" key="6">
    <source>
        <dbReference type="ARBA" id="ARBA00023098"/>
    </source>
</evidence>
<comment type="catalytic activity">
    <reaction evidence="1 19">
        <text>Hydrolysis of terminal non-reducing N-acetyl-D-hexosamine residues in N-acetyl-beta-D-hexosaminides.</text>
        <dbReference type="EC" id="3.2.1.52"/>
    </reaction>
</comment>
<dbReference type="Ensembl" id="ENSSANT00000041563.1">
    <property type="protein sequence ID" value="ENSSANP00000039060.1"/>
    <property type="gene ID" value="ENSSANG00000019560.1"/>
</dbReference>
<comment type="subunit">
    <text evidence="16">There are 3 beta-hexosaminidase isozymes: isozyme A (hexosaminidase A) is a heterodimer composed of one subunit alpha and one subunit beta (chain A and B); isozyme B (hexosaminidase B) is a homodimer of two beta subunits (two chains A and B); isozyme S (hexosaminidase S) is a homodimer of two alpha subunits. The composition of the dimer (isozyme A versus isozyme S) has a significant effect on the substrate specificity of the alpha subunit active site.</text>
</comment>
<evidence type="ECO:0000256" key="9">
    <source>
        <dbReference type="ARBA" id="ARBA00023180"/>
    </source>
</evidence>
<evidence type="ECO:0000256" key="18">
    <source>
        <dbReference type="ARBA" id="ARBA00049464"/>
    </source>
</evidence>
<dbReference type="GO" id="GO:0005975">
    <property type="term" value="P:carbohydrate metabolic process"/>
    <property type="evidence" value="ECO:0007669"/>
    <property type="project" value="InterPro"/>
</dbReference>
<dbReference type="Gene3D" id="3.30.379.10">
    <property type="entry name" value="Chitobiase/beta-hexosaminidase domain 2-like"/>
    <property type="match status" value="1"/>
</dbReference>
<keyword evidence="26" id="KW-1185">Reference proteome</keyword>
<comment type="catalytic activity">
    <reaction evidence="13">
        <text>a ganglioside GM2 (d18:1(4E)) + H2O = a ganglioside GM3 (d18:1(4E)) + N-acetyl-beta-D-galactosamine</text>
        <dbReference type="Rhea" id="RHEA:47940"/>
        <dbReference type="ChEBI" id="CHEBI:15377"/>
        <dbReference type="ChEBI" id="CHEBI:28497"/>
        <dbReference type="ChEBI" id="CHEBI:60065"/>
        <dbReference type="ChEBI" id="CHEBI:71502"/>
    </reaction>
    <physiologicalReaction direction="left-to-right" evidence="13">
        <dbReference type="Rhea" id="RHEA:47941"/>
    </physiologicalReaction>
</comment>
<comment type="catalytic activity">
    <reaction evidence="17">
        <text>N-acetyl-beta-D-galactosaminyl-(1-&gt;4)-beta-D-3-sulfogalactosyl-(1-&gt;4)-beta-D-glucosyl-(1&lt;-&gt;1')-ceramide + H2O = a beta-D-3-sulfogalactosyl-(1-&gt;4)-beta-D-glucosyl-(1&lt;-&gt;1')-ceramide + N-acetyl-beta-D-galactosamine</text>
        <dbReference type="Rhea" id="RHEA:48276"/>
        <dbReference type="ChEBI" id="CHEBI:15377"/>
        <dbReference type="ChEBI" id="CHEBI:28497"/>
        <dbReference type="ChEBI" id="CHEBI:90163"/>
        <dbReference type="ChEBI" id="CHEBI:90164"/>
    </reaction>
    <physiologicalReaction direction="left-to-right" evidence="17">
        <dbReference type="Rhea" id="RHEA:48277"/>
    </physiologicalReaction>
</comment>
<reference evidence="25" key="1">
    <citation type="submission" date="2025-08" db="UniProtKB">
        <authorList>
            <consortium name="Ensembl"/>
        </authorList>
    </citation>
    <scope>IDENTIFICATION</scope>
</reference>
<feature type="disulfide bond" evidence="21">
    <location>
        <begin position="481"/>
        <end position="498"/>
    </location>
</feature>
<sequence length="505" mass="57765">TIFSAPVRACLLLVVVSVWVQQVDGVWPLPQQLDQSADRNSLSPQRFSFTYGRDSAAQTGCSVLDAAFKRYFSIIFPDFTKGSVSVKTRGCDGYPDEDSDESYNLSVSEGQAVLRSVTVWGALRGLESFSQLVYQDDYGSYFINKTEIVDFPRFAFRGLLLDTSRHYLPLHAILKTLDAMAYSKFNVFHWHIVDDPSFPYQSRTFPDLSNKGAFHPFTHVYTQSDVMRVIEHARMRGIRVIPEFDSPGHTQSWGKGQPNLLTPCYKGDVPSGSFGPVDPTVDTTYKFMESLLKEVKFVFPDSYVHLGGDEVSFACWQSNPNVRTFMEKMGFGKDFTKLESFYMERTSIVWQDVFDYHERIPQDTVLEIWKGETYQAELSRMTKAGHRVLLSAPWYINHISYGQDWRNSYAVQPQNFSGVWSKQKKLVIGGEVAMWGEYVDATNLNPRLWPRACAAAERLWSDEEKTLNADLAFPRLEKFRCELLRRGIQAEPLFVGHCKHEYDGL</sequence>
<evidence type="ECO:0000256" key="14">
    <source>
        <dbReference type="ARBA" id="ARBA00043827"/>
    </source>
</evidence>
<feature type="disulfide bond" evidence="21">
    <location>
        <begin position="61"/>
        <end position="91"/>
    </location>
</feature>
<keyword evidence="11 19" id="KW-0326">Glycosidase</keyword>
<evidence type="ECO:0000256" key="11">
    <source>
        <dbReference type="ARBA" id="ARBA00023295"/>
    </source>
</evidence>
<evidence type="ECO:0000259" key="23">
    <source>
        <dbReference type="Pfam" id="PF00728"/>
    </source>
</evidence>
<feature type="signal peptide" evidence="22">
    <location>
        <begin position="1"/>
        <end position="25"/>
    </location>
</feature>
<comment type="function">
    <text evidence="15">Hydrolyzes the non-reducing end N-acetyl-D-hexosamine and/or sulfated N-acetyl-D-hexosamine of glycoconjugates, such as the oligosaccharide moieties from proteins and neutral glycolipids, or from certain mucopolysaccharides. The isozyme S is as active as the isozyme A on the anionic bis-sulfated glycans, the chondroitin-6-sulfate trisaccharide (C6S-3), and the dermatan sulfate pentasaccharide, and the sulfated glycosphingolipid SM2. The isozyme B does not hydrolyze each of these substrates, however hydrolyzes efficiently neutral oligosaccharide. Only the isozyme A is responsible for the degradation of GM2 gangliosides in the presence of GM2A.</text>
</comment>
<evidence type="ECO:0000313" key="26">
    <source>
        <dbReference type="Proteomes" id="UP000472260"/>
    </source>
</evidence>
<evidence type="ECO:0000256" key="21">
    <source>
        <dbReference type="PIRSR" id="PIRSR001093-2"/>
    </source>
</evidence>
<feature type="active site" description="Proton donor" evidence="20">
    <location>
        <position position="310"/>
    </location>
</feature>
<evidence type="ECO:0000256" key="8">
    <source>
        <dbReference type="ARBA" id="ARBA00023157"/>
    </source>
</evidence>
<keyword evidence="7" id="KW-0865">Zymogen</keyword>
<evidence type="ECO:0000256" key="1">
    <source>
        <dbReference type="ARBA" id="ARBA00001231"/>
    </source>
</evidence>
<keyword evidence="6" id="KW-0443">Lipid metabolism</keyword>